<dbReference type="EMBL" id="JANPWB010000013">
    <property type="protein sequence ID" value="KAJ1105489.1"/>
    <property type="molecule type" value="Genomic_DNA"/>
</dbReference>
<keyword evidence="3" id="KW-1185">Reference proteome</keyword>
<evidence type="ECO:0000313" key="3">
    <source>
        <dbReference type="Proteomes" id="UP001066276"/>
    </source>
</evidence>
<feature type="compositionally biased region" description="Basic and acidic residues" evidence="1">
    <location>
        <begin position="36"/>
        <end position="51"/>
    </location>
</feature>
<organism evidence="2 3">
    <name type="scientific">Pleurodeles waltl</name>
    <name type="common">Iberian ribbed newt</name>
    <dbReference type="NCBI Taxonomy" id="8319"/>
    <lineage>
        <taxon>Eukaryota</taxon>
        <taxon>Metazoa</taxon>
        <taxon>Chordata</taxon>
        <taxon>Craniata</taxon>
        <taxon>Vertebrata</taxon>
        <taxon>Euteleostomi</taxon>
        <taxon>Amphibia</taxon>
        <taxon>Batrachia</taxon>
        <taxon>Caudata</taxon>
        <taxon>Salamandroidea</taxon>
        <taxon>Salamandridae</taxon>
        <taxon>Pleurodelinae</taxon>
        <taxon>Pleurodeles</taxon>
    </lineage>
</organism>
<reference evidence="2" key="1">
    <citation type="journal article" date="2022" name="bioRxiv">
        <title>Sequencing and chromosome-scale assembly of the giantPleurodeles waltlgenome.</title>
        <authorList>
            <person name="Brown T."/>
            <person name="Elewa A."/>
            <person name="Iarovenko S."/>
            <person name="Subramanian E."/>
            <person name="Araus A.J."/>
            <person name="Petzold A."/>
            <person name="Susuki M."/>
            <person name="Suzuki K.-i.T."/>
            <person name="Hayashi T."/>
            <person name="Toyoda A."/>
            <person name="Oliveira C."/>
            <person name="Osipova E."/>
            <person name="Leigh N.D."/>
            <person name="Simon A."/>
            <person name="Yun M.H."/>
        </authorList>
    </citation>
    <scope>NUCLEOTIDE SEQUENCE</scope>
    <source>
        <strain evidence="2">20211129_DDA</strain>
        <tissue evidence="2">Liver</tissue>
    </source>
</reference>
<name>A0AAV7MQY9_PLEWA</name>
<feature type="compositionally biased region" description="Basic and acidic residues" evidence="1">
    <location>
        <begin position="16"/>
        <end position="29"/>
    </location>
</feature>
<sequence>MGTPSALLTRFPVSRETLEHIRNTEEGKRRACGQPGEREEREKEDVQRAETEEQNIEYIEEPAEGGDTNEKGPEPENPGASHDPGGSWLTKVRSILGTGEFKFKKTLRKGNGELGKTIKEGAQG</sequence>
<evidence type="ECO:0000313" key="2">
    <source>
        <dbReference type="EMBL" id="KAJ1105489.1"/>
    </source>
</evidence>
<feature type="region of interest" description="Disordered" evidence="1">
    <location>
        <begin position="1"/>
        <end position="89"/>
    </location>
</feature>
<protein>
    <submittedName>
        <fullName evidence="2">Uncharacterized protein</fullName>
    </submittedName>
</protein>
<accession>A0AAV7MQY9</accession>
<gene>
    <name evidence="2" type="ORF">NDU88_002895</name>
</gene>
<dbReference type="Proteomes" id="UP001066276">
    <property type="component" value="Chromosome 9"/>
</dbReference>
<feature type="compositionally biased region" description="Acidic residues" evidence="1">
    <location>
        <begin position="52"/>
        <end position="64"/>
    </location>
</feature>
<dbReference type="AlphaFoldDB" id="A0AAV7MQY9"/>
<proteinExistence type="predicted"/>
<evidence type="ECO:0000256" key="1">
    <source>
        <dbReference type="SAM" id="MobiDB-lite"/>
    </source>
</evidence>
<comment type="caution">
    <text evidence="2">The sequence shown here is derived from an EMBL/GenBank/DDBJ whole genome shotgun (WGS) entry which is preliminary data.</text>
</comment>